<proteinExistence type="inferred from homology"/>
<evidence type="ECO:0000256" key="4">
    <source>
        <dbReference type="ARBA" id="ARBA00022676"/>
    </source>
</evidence>
<evidence type="ECO:0000256" key="6">
    <source>
        <dbReference type="ARBA" id="ARBA00022692"/>
    </source>
</evidence>
<feature type="region of interest" description="Disordered" evidence="11">
    <location>
        <begin position="1"/>
        <end position="38"/>
    </location>
</feature>
<keyword evidence="8 10" id="KW-1133">Transmembrane helix</keyword>
<keyword evidence="6 10" id="KW-0812">Transmembrane</keyword>
<evidence type="ECO:0000256" key="5">
    <source>
        <dbReference type="ARBA" id="ARBA00022679"/>
    </source>
</evidence>
<feature type="transmembrane region" description="Helical" evidence="10">
    <location>
        <begin position="237"/>
        <end position="262"/>
    </location>
</feature>
<feature type="transmembrane region" description="Helical" evidence="10">
    <location>
        <begin position="163"/>
        <end position="183"/>
    </location>
</feature>
<dbReference type="Pfam" id="PF03901">
    <property type="entry name" value="Glyco_transf_22"/>
    <property type="match status" value="1"/>
</dbReference>
<evidence type="ECO:0000256" key="1">
    <source>
        <dbReference type="ARBA" id="ARBA00004477"/>
    </source>
</evidence>
<dbReference type="GO" id="GO:0000026">
    <property type="term" value="F:alpha-1,2-mannosyltransferase activity"/>
    <property type="evidence" value="ECO:0007669"/>
    <property type="project" value="TreeGrafter"/>
</dbReference>
<dbReference type="PANTHER" id="PTHR22760">
    <property type="entry name" value="GLYCOSYLTRANSFERASE"/>
    <property type="match status" value="1"/>
</dbReference>
<evidence type="ECO:0000256" key="9">
    <source>
        <dbReference type="ARBA" id="ARBA00023136"/>
    </source>
</evidence>
<evidence type="ECO:0000256" key="7">
    <source>
        <dbReference type="ARBA" id="ARBA00022824"/>
    </source>
</evidence>
<evidence type="ECO:0000256" key="10">
    <source>
        <dbReference type="RuleBase" id="RU363075"/>
    </source>
</evidence>
<organism evidence="12 13">
    <name type="scientific">Acrobeloides nanus</name>
    <dbReference type="NCBI Taxonomy" id="290746"/>
    <lineage>
        <taxon>Eukaryota</taxon>
        <taxon>Metazoa</taxon>
        <taxon>Ecdysozoa</taxon>
        <taxon>Nematoda</taxon>
        <taxon>Chromadorea</taxon>
        <taxon>Rhabditida</taxon>
        <taxon>Tylenchina</taxon>
        <taxon>Cephalobomorpha</taxon>
        <taxon>Cephaloboidea</taxon>
        <taxon>Cephalobidae</taxon>
        <taxon>Acrobeloides</taxon>
    </lineage>
</organism>
<feature type="transmembrane region" description="Helical" evidence="10">
    <location>
        <begin position="419"/>
        <end position="438"/>
    </location>
</feature>
<dbReference type="PANTHER" id="PTHR22760:SF2">
    <property type="entry name" value="ALPHA-1,2-MANNOSYLTRANSFERASE ALG9"/>
    <property type="match status" value="1"/>
</dbReference>
<comment type="similarity">
    <text evidence="3 10">Belongs to the glycosyltransferase 22 family.</text>
</comment>
<evidence type="ECO:0000256" key="2">
    <source>
        <dbReference type="ARBA" id="ARBA00004922"/>
    </source>
</evidence>
<dbReference type="GO" id="GO:0005789">
    <property type="term" value="C:endoplasmic reticulum membrane"/>
    <property type="evidence" value="ECO:0007669"/>
    <property type="project" value="UniProtKB-SubCell"/>
</dbReference>
<reference evidence="13" key="1">
    <citation type="submission" date="2022-11" db="UniProtKB">
        <authorList>
            <consortium name="WormBaseParasite"/>
        </authorList>
    </citation>
    <scope>IDENTIFICATION</scope>
</reference>
<dbReference type="GO" id="GO:0006487">
    <property type="term" value="P:protein N-linked glycosylation"/>
    <property type="evidence" value="ECO:0007669"/>
    <property type="project" value="TreeGrafter"/>
</dbReference>
<keyword evidence="4 10" id="KW-0328">Glycosyltransferase</keyword>
<evidence type="ECO:0000256" key="11">
    <source>
        <dbReference type="SAM" id="MobiDB-lite"/>
    </source>
</evidence>
<dbReference type="AlphaFoldDB" id="A0A914DU97"/>
<dbReference type="Proteomes" id="UP000887540">
    <property type="component" value="Unplaced"/>
</dbReference>
<feature type="transmembrane region" description="Helical" evidence="10">
    <location>
        <begin position="338"/>
        <end position="360"/>
    </location>
</feature>
<comment type="pathway">
    <text evidence="2">Protein modification; protein glycosylation.</text>
</comment>
<comment type="subcellular location">
    <subcellularLocation>
        <location evidence="1 10">Endoplasmic reticulum membrane</location>
        <topology evidence="1 10">Multi-pass membrane protein</topology>
    </subcellularLocation>
</comment>
<evidence type="ECO:0000313" key="13">
    <source>
        <dbReference type="WBParaSite" id="ACRNAN_scaffold3970.g20177.t1"/>
    </source>
</evidence>
<feature type="transmembrane region" description="Helical" evidence="10">
    <location>
        <begin position="384"/>
        <end position="407"/>
    </location>
</feature>
<dbReference type="InterPro" id="IPR005599">
    <property type="entry name" value="GPI_mannosylTrfase"/>
</dbReference>
<keyword evidence="5" id="KW-0808">Transferase</keyword>
<name>A0A914DU97_9BILA</name>
<dbReference type="EC" id="2.4.1.-" evidence="10"/>
<protein>
    <recommendedName>
        <fullName evidence="10">Mannosyltransferase</fullName>
        <ecNumber evidence="10">2.4.1.-</ecNumber>
    </recommendedName>
</protein>
<evidence type="ECO:0000256" key="3">
    <source>
        <dbReference type="ARBA" id="ARBA00007063"/>
    </source>
</evidence>
<evidence type="ECO:0000313" key="12">
    <source>
        <dbReference type="Proteomes" id="UP000887540"/>
    </source>
</evidence>
<keyword evidence="9 10" id="KW-0472">Membrane</keyword>
<keyword evidence="7 10" id="KW-0256">Endoplasmic reticulum</keyword>
<dbReference type="WBParaSite" id="ACRNAN_scaffold3970.g20177.t1">
    <property type="protein sequence ID" value="ACRNAN_scaffold3970.g20177.t1"/>
    <property type="gene ID" value="ACRNAN_scaffold3970.g20177"/>
</dbReference>
<feature type="transmembrane region" description="Helical" evidence="10">
    <location>
        <begin position="195"/>
        <end position="217"/>
    </location>
</feature>
<accession>A0A914DU97</accession>
<sequence>MPKIPKNLSLLKRSSNRQSNRPPPTSVAPTHSEEDDMQQISLKDKRATERKAQKDAGACFWENLGGKLFYPSLYFDNEWRLSLTTIFKISFSIRVTASFWSIISDCDEVYNYWEPLHLFLFGRGFQTWEYSPIYAIRSYFYVYLHYIPAQLLFPLLYTSKAGFFHMIRCVIGVFNLASEIVLYESVCLRFGNSIGRFYIILSIFSVGIFNSSCAFLPSSFSMTMNAFAMAAYLREKWFLAILCTAISALVGWPFAAVLGLPIVFEMCLIRYRHLFLRFILFSLISAVLILVPMYLVDSFYYGRPVLAPLNIVLYNVFSSHGPDLYGVAPISYYLKNLLLNWNVATMLALIALPLALIVYIKTNYVKDMDTDKPVSAKIEWTILYWYRFVPLLLITLSLFAWLAIFFAQPHKEERFLFPVFPLIAILAGVGIDAALRLLPSKLASIPWLLLLTYVLLCLSRGWALHRNYYGTLETYKSFHDHFIINQQNMDFSKMQDPIRLCLGKEWHRYYSSFFLQEHVVDKRNRKRRVEMYFVRSEFRGLLPKPFIAGRLPANTRHIPTGMNDLNQEEMDRYVPADSCDFLIDLDLGNNGTEFEPNYAAMTDKWRTLTSKPFLMAEESNSIFRAFYVPFTNDYLKYGNYRLLEYIRD</sequence>
<evidence type="ECO:0000256" key="8">
    <source>
        <dbReference type="ARBA" id="ARBA00022989"/>
    </source>
</evidence>
<keyword evidence="12" id="KW-1185">Reference proteome</keyword>
<feature type="transmembrane region" description="Helical" evidence="10">
    <location>
        <begin position="444"/>
        <end position="463"/>
    </location>
</feature>
<feature type="transmembrane region" description="Helical" evidence="10">
    <location>
        <begin position="274"/>
        <end position="294"/>
    </location>
</feature>